<keyword evidence="2" id="KW-0378">Hydrolase</keyword>
<keyword evidence="4" id="KW-1185">Reference proteome</keyword>
<evidence type="ECO:0000313" key="3">
    <source>
        <dbReference type="EMBL" id="EED87883.1"/>
    </source>
</evidence>
<evidence type="ECO:0000313" key="4">
    <source>
        <dbReference type="Proteomes" id="UP000001449"/>
    </source>
</evidence>
<dbReference type="InterPro" id="IPR052347">
    <property type="entry name" value="Isochorismatase_Nicotinamidase"/>
</dbReference>
<dbReference type="InParanoid" id="B8CG08"/>
<dbReference type="Proteomes" id="UP000001449">
    <property type="component" value="Chromosome 22"/>
</dbReference>
<accession>B8CG08</accession>
<evidence type="ECO:0000256" key="2">
    <source>
        <dbReference type="ARBA" id="ARBA00022801"/>
    </source>
</evidence>
<dbReference type="GO" id="GO:0016787">
    <property type="term" value="F:hydrolase activity"/>
    <property type="evidence" value="ECO:0007669"/>
    <property type="project" value="UniProtKB-KW"/>
</dbReference>
<dbReference type="AlphaFoldDB" id="B8CG08"/>
<proteinExistence type="inferred from homology"/>
<dbReference type="Gene3D" id="3.40.50.850">
    <property type="entry name" value="Isochorismatase-like"/>
    <property type="match status" value="1"/>
</dbReference>
<protein>
    <recommendedName>
        <fullName evidence="5">Isochorismatase-like domain-containing protein</fullName>
    </recommendedName>
</protein>
<reference evidence="3 4" key="2">
    <citation type="journal article" date="2008" name="Nature">
        <title>The Phaeodactylum genome reveals the evolutionary history of diatom genomes.</title>
        <authorList>
            <person name="Bowler C."/>
            <person name="Allen A.E."/>
            <person name="Badger J.H."/>
            <person name="Grimwood J."/>
            <person name="Jabbari K."/>
            <person name="Kuo A."/>
            <person name="Maheswari U."/>
            <person name="Martens C."/>
            <person name="Maumus F."/>
            <person name="Otillar R.P."/>
            <person name="Rayko E."/>
            <person name="Salamov A."/>
            <person name="Vandepoele K."/>
            <person name="Beszteri B."/>
            <person name="Gruber A."/>
            <person name="Heijde M."/>
            <person name="Katinka M."/>
            <person name="Mock T."/>
            <person name="Valentin K."/>
            <person name="Verret F."/>
            <person name="Berges J.A."/>
            <person name="Brownlee C."/>
            <person name="Cadoret J.P."/>
            <person name="Chiovitti A."/>
            <person name="Choi C.J."/>
            <person name="Coesel S."/>
            <person name="De Martino A."/>
            <person name="Detter J.C."/>
            <person name="Durkin C."/>
            <person name="Falciatore A."/>
            <person name="Fournet J."/>
            <person name="Haruta M."/>
            <person name="Huysman M.J."/>
            <person name="Jenkins B.D."/>
            <person name="Jiroutova K."/>
            <person name="Jorgensen R.E."/>
            <person name="Joubert Y."/>
            <person name="Kaplan A."/>
            <person name="Kroger N."/>
            <person name="Kroth P.G."/>
            <person name="La Roche J."/>
            <person name="Lindquist E."/>
            <person name="Lommer M."/>
            <person name="Martin-Jezequel V."/>
            <person name="Lopez P.J."/>
            <person name="Lucas S."/>
            <person name="Mangogna M."/>
            <person name="McGinnis K."/>
            <person name="Medlin L.K."/>
            <person name="Montsant A."/>
            <person name="Oudot-Le Secq M.P."/>
            <person name="Napoli C."/>
            <person name="Obornik M."/>
            <person name="Parker M.S."/>
            <person name="Petit J.L."/>
            <person name="Porcel B.M."/>
            <person name="Poulsen N."/>
            <person name="Robison M."/>
            <person name="Rychlewski L."/>
            <person name="Rynearson T.A."/>
            <person name="Schmutz J."/>
            <person name="Shapiro H."/>
            <person name="Siaut M."/>
            <person name="Stanley M."/>
            <person name="Sussman M.R."/>
            <person name="Taylor A.R."/>
            <person name="Vardi A."/>
            <person name="von Dassow P."/>
            <person name="Vyverman W."/>
            <person name="Willis A."/>
            <person name="Wyrwicz L.S."/>
            <person name="Rokhsar D.S."/>
            <person name="Weissenbach J."/>
            <person name="Armbrust E.V."/>
            <person name="Green B.R."/>
            <person name="Van de Peer Y."/>
            <person name="Grigoriev I.V."/>
        </authorList>
    </citation>
    <scope>NUCLEOTIDE SEQUENCE [LARGE SCALE GENOMIC DNA]</scope>
    <source>
        <strain evidence="3 4">CCMP1335</strain>
    </source>
</reference>
<dbReference type="OMA" id="ITNHTSE"/>
<dbReference type="PaxDb" id="35128-Thaps11945"/>
<evidence type="ECO:0000256" key="1">
    <source>
        <dbReference type="ARBA" id="ARBA00006336"/>
    </source>
</evidence>
<organism evidence="3 4">
    <name type="scientific">Thalassiosira pseudonana</name>
    <name type="common">Marine diatom</name>
    <name type="synonym">Cyclotella nana</name>
    <dbReference type="NCBI Taxonomy" id="35128"/>
    <lineage>
        <taxon>Eukaryota</taxon>
        <taxon>Sar</taxon>
        <taxon>Stramenopiles</taxon>
        <taxon>Ochrophyta</taxon>
        <taxon>Bacillariophyta</taxon>
        <taxon>Coscinodiscophyceae</taxon>
        <taxon>Thalassiosirophycidae</taxon>
        <taxon>Thalassiosirales</taxon>
        <taxon>Thalassiosiraceae</taxon>
        <taxon>Thalassiosira</taxon>
    </lineage>
</organism>
<dbReference type="GeneID" id="7449445"/>
<evidence type="ECO:0008006" key="5">
    <source>
        <dbReference type="Google" id="ProtNLM"/>
    </source>
</evidence>
<comment type="similarity">
    <text evidence="1">Belongs to the isochorismatase family.</text>
</comment>
<gene>
    <name evidence="3" type="ORF">THAPSDRAFT_11945</name>
</gene>
<dbReference type="SUPFAM" id="SSF52499">
    <property type="entry name" value="Isochorismatase-like hydrolases"/>
    <property type="match status" value="1"/>
</dbReference>
<dbReference type="InterPro" id="IPR036380">
    <property type="entry name" value="Isochorismatase-like_sf"/>
</dbReference>
<dbReference type="HOGENOM" id="CLU_067099_0_0_1"/>
<dbReference type="eggNOG" id="ENOG502QW5A">
    <property type="taxonomic scope" value="Eukaryota"/>
</dbReference>
<dbReference type="EMBL" id="CM000653">
    <property type="protein sequence ID" value="EED87883.1"/>
    <property type="molecule type" value="Genomic_DNA"/>
</dbReference>
<sequence>MTTLLLIDVQKDFHPGGSLAIPTASSDAQRTAQFIRQNASSIHRIVATMDSHQKLHIAHPCFWKNDKGEHPNPFTVISNEDVVTGKWIPRSDLKFPVVPHGVMMDDAVLATGGDVPEKLHGEAGSLDILQWCIEYTKRLESKGRFQLCIWPEHCLIGTEGHNVVDVVREAMDEWSHKTGGSVEWVDKGQNLLTEMYSALCAEVPVNKKTSFDFDLLDSVSALSSSWMMTVYHDDV</sequence>
<dbReference type="KEGG" id="tps:THAPSDRAFT_11945"/>
<name>B8CG08_THAPS</name>
<dbReference type="PANTHER" id="PTHR11080">
    <property type="entry name" value="PYRAZINAMIDASE/NICOTINAMIDASE"/>
    <property type="match status" value="1"/>
</dbReference>
<dbReference type="PANTHER" id="PTHR11080:SF2">
    <property type="entry name" value="LD05707P"/>
    <property type="match status" value="1"/>
</dbReference>
<dbReference type="RefSeq" id="XP_002295103.1">
    <property type="nucleotide sequence ID" value="XM_002295067.1"/>
</dbReference>
<reference evidence="3 4" key="1">
    <citation type="journal article" date="2004" name="Science">
        <title>The genome of the diatom Thalassiosira pseudonana: ecology, evolution, and metabolism.</title>
        <authorList>
            <person name="Armbrust E.V."/>
            <person name="Berges J.A."/>
            <person name="Bowler C."/>
            <person name="Green B.R."/>
            <person name="Martinez D."/>
            <person name="Putnam N.H."/>
            <person name="Zhou S."/>
            <person name="Allen A.E."/>
            <person name="Apt K.E."/>
            <person name="Bechner M."/>
            <person name="Brzezinski M.A."/>
            <person name="Chaal B.K."/>
            <person name="Chiovitti A."/>
            <person name="Davis A.K."/>
            <person name="Demarest M.S."/>
            <person name="Detter J.C."/>
            <person name="Glavina T."/>
            <person name="Goodstein D."/>
            <person name="Hadi M.Z."/>
            <person name="Hellsten U."/>
            <person name="Hildebrand M."/>
            <person name="Jenkins B.D."/>
            <person name="Jurka J."/>
            <person name="Kapitonov V.V."/>
            <person name="Kroger N."/>
            <person name="Lau W.W."/>
            <person name="Lane T.W."/>
            <person name="Larimer F.W."/>
            <person name="Lippmeier J.C."/>
            <person name="Lucas S."/>
            <person name="Medina M."/>
            <person name="Montsant A."/>
            <person name="Obornik M."/>
            <person name="Parker M.S."/>
            <person name="Palenik B."/>
            <person name="Pazour G.J."/>
            <person name="Richardson P.M."/>
            <person name="Rynearson T.A."/>
            <person name="Saito M.A."/>
            <person name="Schwartz D.C."/>
            <person name="Thamatrakoln K."/>
            <person name="Valentin K."/>
            <person name="Vardi A."/>
            <person name="Wilkerson F.P."/>
            <person name="Rokhsar D.S."/>
        </authorList>
    </citation>
    <scope>NUCLEOTIDE SEQUENCE [LARGE SCALE GENOMIC DNA]</scope>
    <source>
        <strain evidence="3 4">CCMP1335</strain>
    </source>
</reference>